<evidence type="ECO:0000313" key="2">
    <source>
        <dbReference type="Proteomes" id="UP000254259"/>
    </source>
</evidence>
<dbReference type="EMBL" id="LT984813">
    <property type="protein sequence ID" value="SPD64387.1"/>
    <property type="molecule type" value="Genomic_DNA"/>
</dbReference>
<evidence type="ECO:0000313" key="1">
    <source>
        <dbReference type="EMBL" id="SPD64387.1"/>
    </source>
</evidence>
<dbReference type="Proteomes" id="UP000254259">
    <property type="component" value="Chromosome CBM2636"/>
</dbReference>
<name>A0A9Q7UTM0_9BURK</name>
<sequence>MVSALRGCFFAERTRQFPLESGACLEFPASTVQHGAVGRCSARDARRTRRSTCAVRRVGARVPRPVTASRATKREGAGLARRAADPFGLALSLSFAAELRQRGGDVQCVRECAEAASAPSQGTGFRP</sequence>
<organism evidence="1 2">
    <name type="scientific">Cupriavidus taiwanensis</name>
    <dbReference type="NCBI Taxonomy" id="164546"/>
    <lineage>
        <taxon>Bacteria</taxon>
        <taxon>Pseudomonadati</taxon>
        <taxon>Pseudomonadota</taxon>
        <taxon>Betaproteobacteria</taxon>
        <taxon>Burkholderiales</taxon>
        <taxon>Burkholderiaceae</taxon>
        <taxon>Cupriavidus</taxon>
    </lineage>
</organism>
<dbReference type="AlphaFoldDB" id="A0A9Q7UTM0"/>
<accession>A0A9Q7UTM0</accession>
<proteinExistence type="predicted"/>
<reference evidence="1 2" key="1">
    <citation type="submission" date="2018-01" db="EMBL/GenBank/DDBJ databases">
        <authorList>
            <person name="Clerissi C."/>
        </authorList>
    </citation>
    <scope>NUCLEOTIDE SEQUENCE [LARGE SCALE GENOMIC DNA]</scope>
    <source>
        <strain evidence="1">Cupriavidus taiwanensis SWF 66322</strain>
    </source>
</reference>
<protein>
    <submittedName>
        <fullName evidence="1">Uncharacterized protein</fullName>
    </submittedName>
</protein>
<gene>
    <name evidence="1" type="ORF">CBM2636_11403</name>
</gene>